<gene>
    <name evidence="1" type="ORF">PLOB_00005922</name>
</gene>
<organism evidence="1 2">
    <name type="scientific">Porites lobata</name>
    <dbReference type="NCBI Taxonomy" id="104759"/>
    <lineage>
        <taxon>Eukaryota</taxon>
        <taxon>Metazoa</taxon>
        <taxon>Cnidaria</taxon>
        <taxon>Anthozoa</taxon>
        <taxon>Hexacorallia</taxon>
        <taxon>Scleractinia</taxon>
        <taxon>Fungiina</taxon>
        <taxon>Poritidae</taxon>
        <taxon>Porites</taxon>
    </lineage>
</organism>
<accession>A0ABN8QFK5</accession>
<dbReference type="EMBL" id="CALNXK010000126">
    <property type="protein sequence ID" value="CAH3163582.1"/>
    <property type="molecule type" value="Genomic_DNA"/>
</dbReference>
<protein>
    <submittedName>
        <fullName evidence="1">Uncharacterized protein</fullName>
    </submittedName>
</protein>
<keyword evidence="2" id="KW-1185">Reference proteome</keyword>
<evidence type="ECO:0000313" key="1">
    <source>
        <dbReference type="EMBL" id="CAH3163582.1"/>
    </source>
</evidence>
<reference evidence="1 2" key="1">
    <citation type="submission" date="2022-05" db="EMBL/GenBank/DDBJ databases">
        <authorList>
            <consortium name="Genoscope - CEA"/>
            <person name="William W."/>
        </authorList>
    </citation>
    <scope>NUCLEOTIDE SEQUENCE [LARGE SCALE GENOMIC DNA]</scope>
</reference>
<dbReference type="Proteomes" id="UP001159405">
    <property type="component" value="Unassembled WGS sequence"/>
</dbReference>
<comment type="caution">
    <text evidence="1">The sequence shown here is derived from an EMBL/GenBank/DDBJ whole genome shotgun (WGS) entry which is preliminary data.</text>
</comment>
<name>A0ABN8QFK5_9CNID</name>
<proteinExistence type="predicted"/>
<sequence>MIRLEEICVDPSAPEFAKPHPKQESIWGQQYPRPFNMANLKEYPAIGEEIEAWKQGIKIARRLERSVGMIPTVSAQDKTITMMTMTMMANVLYGNYWFYRPFECLGNTFCFNQDEDDEDPDCSLTSCDEEDMSAGDELQPLCEGLDDVLPLFHGLGELDSDELLNAEVCLPNQGKISPKVAIPGRNEEFYKTTLVSLLNEDPQLSHDTVRQRREYRNSGDAPHLQDADPSRVALFNDYAVLDRQNKTYVISSLVRLVQVGDHGCQENKRSVAYDDSKKESIKCFFQGHHKIGQNSFEVSTAKAFEFPFTDILMHVNLAVSDSGSTLDIPEEEHREVQQTVKKVFEQRRSRRTITTTLGSLSSTAHDRFIGSDDGRVVVQVEPEQQTEGGLRRSTRRRHAIVYDS</sequence>
<evidence type="ECO:0000313" key="2">
    <source>
        <dbReference type="Proteomes" id="UP001159405"/>
    </source>
</evidence>